<feature type="region of interest" description="Disordered" evidence="4">
    <location>
        <begin position="585"/>
        <end position="613"/>
    </location>
</feature>
<dbReference type="GO" id="GO:0016281">
    <property type="term" value="C:eukaryotic translation initiation factor 4F complex"/>
    <property type="evidence" value="ECO:0007669"/>
    <property type="project" value="TreeGrafter"/>
</dbReference>
<dbReference type="Pfam" id="PF02854">
    <property type="entry name" value="MIF4G"/>
    <property type="match status" value="1"/>
</dbReference>
<evidence type="ECO:0000256" key="4">
    <source>
        <dbReference type="SAM" id="MobiDB-lite"/>
    </source>
</evidence>
<dbReference type="AlphaFoldDB" id="A0A0G4F0S4"/>
<keyword evidence="7" id="KW-1185">Reference proteome</keyword>
<dbReference type="InterPro" id="IPR003890">
    <property type="entry name" value="MIF4G-like_typ-3"/>
</dbReference>
<dbReference type="PANTHER" id="PTHR23253">
    <property type="entry name" value="EUKARYOTIC TRANSLATION INITIATION FACTOR 4 GAMMA"/>
    <property type="match status" value="1"/>
</dbReference>
<organism evidence="6 7">
    <name type="scientific">Vitrella brassicaformis (strain CCMP3155)</name>
    <dbReference type="NCBI Taxonomy" id="1169540"/>
    <lineage>
        <taxon>Eukaryota</taxon>
        <taxon>Sar</taxon>
        <taxon>Alveolata</taxon>
        <taxon>Colpodellida</taxon>
        <taxon>Vitrellaceae</taxon>
        <taxon>Vitrella</taxon>
    </lineage>
</organism>
<evidence type="ECO:0000259" key="5">
    <source>
        <dbReference type="SMART" id="SM00543"/>
    </source>
</evidence>
<evidence type="ECO:0000256" key="3">
    <source>
        <dbReference type="ARBA" id="ARBA00022917"/>
    </source>
</evidence>
<keyword evidence="3" id="KW-0648">Protein biosynthesis</keyword>
<dbReference type="STRING" id="1169540.A0A0G4F0S4"/>
<proteinExistence type="inferred from homology"/>
<dbReference type="Gene3D" id="1.25.40.180">
    <property type="match status" value="1"/>
</dbReference>
<evidence type="ECO:0000256" key="2">
    <source>
        <dbReference type="ARBA" id="ARBA00022540"/>
    </source>
</evidence>
<dbReference type="SMART" id="SM00543">
    <property type="entry name" value="MIF4G"/>
    <property type="match status" value="1"/>
</dbReference>
<name>A0A0G4F0S4_VITBC</name>
<protein>
    <recommendedName>
        <fullName evidence="5">MIF4G domain-containing protein</fullName>
    </recommendedName>
</protein>
<gene>
    <name evidence="6" type="ORF">Vbra_14176</name>
</gene>
<comment type="similarity">
    <text evidence="1">Belongs to the eukaryotic initiation factor 4G family.</text>
</comment>
<feature type="region of interest" description="Disordered" evidence="4">
    <location>
        <begin position="180"/>
        <end position="233"/>
    </location>
</feature>
<evidence type="ECO:0000313" key="7">
    <source>
        <dbReference type="Proteomes" id="UP000041254"/>
    </source>
</evidence>
<dbReference type="Gene3D" id="3.40.50.1010">
    <property type="entry name" value="5'-nuclease"/>
    <property type="match status" value="1"/>
</dbReference>
<dbReference type="SUPFAM" id="SSF48371">
    <property type="entry name" value="ARM repeat"/>
    <property type="match status" value="1"/>
</dbReference>
<feature type="domain" description="MIF4G" evidence="5">
    <location>
        <begin position="313"/>
        <end position="540"/>
    </location>
</feature>
<dbReference type="EMBL" id="CDMY01000356">
    <property type="protein sequence ID" value="CEM05221.1"/>
    <property type="molecule type" value="Genomic_DNA"/>
</dbReference>
<evidence type="ECO:0000313" key="6">
    <source>
        <dbReference type="EMBL" id="CEM05221.1"/>
    </source>
</evidence>
<keyword evidence="2" id="KW-0396">Initiation factor</keyword>
<sequence>MATSARDKAVAIFDGANIWEDYEDKHGCELHVKAFIEFLKHVEDMLGVPISQTYLYESDPDKWLSVVGRNADTERRARRRKAFHNGLAHERICMCTKYGFKENRKQRGVDVGIALRALEVARAAVKGGIKWIILGSGDSDSLRSSTSAASWVATGELTSKPQEVRIIYLDEVEHADVQRPAVTFAEGTNGCSSSRGRSQSRSRPGGRSRSASRPPHYRYGQRQSTSMDSQRAMESWCSQRISLSVNADSRLDMAEASARVQDNTVESNDTSRCVYTKDTLLQHKPPVSNKPPEELANLELANLGDVPVERQPGRELRAARKSSDFPLGTIKPLVPLAVLGEQLQNEKELEVFVGIVFEKAVSERNFSGIYADLCQILRWRSLEFTGEKERRRTFYNMLLNKVQSEFEKLPETKMTLSDEDKTKLSPADQEIKLKQLKDRTLGNIKFIGELFLRRLLSAKAVKEVVTSLIGADASYCPEELFIECLCELITTIGWKLDSTDAGKSLLTVFSRRMRELKAKDRYSERIKSTLQDVLDLRQNGRRQKVESGQAMVVDGPSQQVTFEVVGRRNGTIYAPYMDKQLEMFESKEKAKKEKSETSKQTQAPTAPRSQCFRANEKELLPAPFCHGS</sequence>
<reference evidence="6 7" key="1">
    <citation type="submission" date="2014-11" db="EMBL/GenBank/DDBJ databases">
        <authorList>
            <person name="Zhu J."/>
            <person name="Qi W."/>
            <person name="Song R."/>
        </authorList>
    </citation>
    <scope>NUCLEOTIDE SEQUENCE [LARGE SCALE GENOMIC DNA]</scope>
</reference>
<dbReference type="VEuPathDB" id="CryptoDB:Vbra_14176"/>
<dbReference type="PANTHER" id="PTHR23253:SF9">
    <property type="entry name" value="EUKARYOTIC TRANSLATION INITIATION FACTOR 4 GAMMA 2"/>
    <property type="match status" value="1"/>
</dbReference>
<dbReference type="InterPro" id="IPR016024">
    <property type="entry name" value="ARM-type_fold"/>
</dbReference>
<dbReference type="GO" id="GO:0003729">
    <property type="term" value="F:mRNA binding"/>
    <property type="evidence" value="ECO:0007669"/>
    <property type="project" value="TreeGrafter"/>
</dbReference>
<dbReference type="InParanoid" id="A0A0G4F0S4"/>
<dbReference type="OrthoDB" id="514777at2759"/>
<feature type="compositionally biased region" description="Basic and acidic residues" evidence="4">
    <location>
        <begin position="585"/>
        <end position="597"/>
    </location>
</feature>
<accession>A0A0G4F0S4</accession>
<evidence type="ECO:0000256" key="1">
    <source>
        <dbReference type="ARBA" id="ARBA00005775"/>
    </source>
</evidence>
<dbReference type="GO" id="GO:0003743">
    <property type="term" value="F:translation initiation factor activity"/>
    <property type="evidence" value="ECO:0007669"/>
    <property type="project" value="UniProtKB-KW"/>
</dbReference>
<dbReference type="Proteomes" id="UP000041254">
    <property type="component" value="Unassembled WGS sequence"/>
</dbReference>